<gene>
    <name evidence="4" type="ORF">KM295_03075</name>
</gene>
<name>A0A9R1CRR8_9EURY</name>
<dbReference type="Pfam" id="PF00072">
    <property type="entry name" value="Response_reg"/>
    <property type="match status" value="1"/>
</dbReference>
<dbReference type="GO" id="GO:0000160">
    <property type="term" value="P:phosphorelay signal transduction system"/>
    <property type="evidence" value="ECO:0007669"/>
    <property type="project" value="InterPro"/>
</dbReference>
<comment type="caution">
    <text evidence="4">The sequence shown here is derived from an EMBL/GenBank/DDBJ whole genome shotgun (WGS) entry which is preliminary data.</text>
</comment>
<dbReference type="EMBL" id="JAHLKM010000002">
    <property type="protein sequence ID" value="MCQ4332484.1"/>
    <property type="molecule type" value="Genomic_DNA"/>
</dbReference>
<dbReference type="InterPro" id="IPR050595">
    <property type="entry name" value="Bact_response_regulator"/>
</dbReference>
<dbReference type="RefSeq" id="WP_256028410.1">
    <property type="nucleotide sequence ID" value="NZ_JAHLKM010000002.1"/>
</dbReference>
<protein>
    <submittedName>
        <fullName evidence="4">Response regulator</fullName>
    </submittedName>
</protein>
<dbReference type="InterPro" id="IPR011006">
    <property type="entry name" value="CheY-like_superfamily"/>
</dbReference>
<dbReference type="PANTHER" id="PTHR44591">
    <property type="entry name" value="STRESS RESPONSE REGULATOR PROTEIN 1"/>
    <property type="match status" value="1"/>
</dbReference>
<accession>A0A9R1CRR8</accession>
<dbReference type="Proteomes" id="UP001139494">
    <property type="component" value="Unassembled WGS sequence"/>
</dbReference>
<feature type="modified residue" description="4-aspartylphosphate" evidence="2">
    <location>
        <position position="52"/>
    </location>
</feature>
<sequence length="120" mass="13233">MAEILVVEDAPLQRTIIRRFLQPTHTVVAFADGESEAVRLASEHDPDVVIMDLDLLEGDGIAATGRIRSQPPEPKVIVSTAIVSDDVEERAKEIPVEAYLVKPYSERELLDTIGRALQSE</sequence>
<keyword evidence="1 2" id="KW-0597">Phosphoprotein</keyword>
<organism evidence="4 5">
    <name type="scientific">Natronomonas aquatica</name>
    <dbReference type="NCBI Taxonomy" id="2841590"/>
    <lineage>
        <taxon>Archaea</taxon>
        <taxon>Methanobacteriati</taxon>
        <taxon>Methanobacteriota</taxon>
        <taxon>Stenosarchaea group</taxon>
        <taxon>Halobacteria</taxon>
        <taxon>Halobacteriales</taxon>
        <taxon>Natronomonadaceae</taxon>
        <taxon>Natronomonas</taxon>
    </lineage>
</organism>
<proteinExistence type="predicted"/>
<dbReference type="AlphaFoldDB" id="A0A9R1CRR8"/>
<reference evidence="4" key="1">
    <citation type="journal article" date="2023" name="Front. Microbiol.">
        <title>Genomic-based phylogenetic and metabolic analyses of the genus Natronomonas, and description of Natronomonas aquatica sp. nov.</title>
        <authorList>
            <person name="Garcia-Roldan A."/>
            <person name="Duran-Viseras A."/>
            <person name="de la Haba R.R."/>
            <person name="Corral P."/>
            <person name="Sanchez-Porro C."/>
            <person name="Ventosa A."/>
        </authorList>
    </citation>
    <scope>NUCLEOTIDE SEQUENCE</scope>
    <source>
        <strain evidence="4">F2-12</strain>
    </source>
</reference>
<evidence type="ECO:0000313" key="5">
    <source>
        <dbReference type="Proteomes" id="UP001139494"/>
    </source>
</evidence>
<dbReference type="InterPro" id="IPR058245">
    <property type="entry name" value="NreC/VraR/RcsB-like_REC"/>
</dbReference>
<dbReference type="PANTHER" id="PTHR44591:SF3">
    <property type="entry name" value="RESPONSE REGULATORY DOMAIN-CONTAINING PROTEIN"/>
    <property type="match status" value="1"/>
</dbReference>
<dbReference type="CDD" id="cd17535">
    <property type="entry name" value="REC_NarL-like"/>
    <property type="match status" value="1"/>
</dbReference>
<dbReference type="InterPro" id="IPR001789">
    <property type="entry name" value="Sig_transdc_resp-reg_receiver"/>
</dbReference>
<evidence type="ECO:0000259" key="3">
    <source>
        <dbReference type="PROSITE" id="PS50110"/>
    </source>
</evidence>
<dbReference type="PROSITE" id="PS50110">
    <property type="entry name" value="RESPONSE_REGULATORY"/>
    <property type="match status" value="1"/>
</dbReference>
<dbReference type="SUPFAM" id="SSF52172">
    <property type="entry name" value="CheY-like"/>
    <property type="match status" value="1"/>
</dbReference>
<evidence type="ECO:0000313" key="4">
    <source>
        <dbReference type="EMBL" id="MCQ4332484.1"/>
    </source>
</evidence>
<evidence type="ECO:0000256" key="2">
    <source>
        <dbReference type="PROSITE-ProRule" id="PRU00169"/>
    </source>
</evidence>
<dbReference type="Gene3D" id="3.40.50.2300">
    <property type="match status" value="1"/>
</dbReference>
<keyword evidence="5" id="KW-1185">Reference proteome</keyword>
<evidence type="ECO:0000256" key="1">
    <source>
        <dbReference type="ARBA" id="ARBA00022553"/>
    </source>
</evidence>
<dbReference type="SMART" id="SM00448">
    <property type="entry name" value="REC"/>
    <property type="match status" value="1"/>
</dbReference>
<feature type="domain" description="Response regulatory" evidence="3">
    <location>
        <begin position="3"/>
        <end position="117"/>
    </location>
</feature>